<dbReference type="RefSeq" id="XP_016626003.1">
    <property type="nucleotide sequence ID" value="XM_016758754.1"/>
</dbReference>
<dbReference type="EMBL" id="KN846980">
    <property type="protein sequence ID" value="KIW99334.1"/>
    <property type="molecule type" value="Genomic_DNA"/>
</dbReference>
<keyword evidence="2" id="KW-1185">Reference proteome</keyword>
<accession>A0A0D2IRE6</accession>
<dbReference type="VEuPathDB" id="FungiDB:Z519_00997"/>
<dbReference type="SUPFAM" id="SSF54909">
    <property type="entry name" value="Dimeric alpha+beta barrel"/>
    <property type="match status" value="1"/>
</dbReference>
<dbReference type="InterPro" id="IPR011008">
    <property type="entry name" value="Dimeric_a/b-barrel"/>
</dbReference>
<evidence type="ECO:0000313" key="2">
    <source>
        <dbReference type="Proteomes" id="UP000053789"/>
    </source>
</evidence>
<proteinExistence type="predicted"/>
<gene>
    <name evidence="1" type="ORF">Z519_00997</name>
</gene>
<organism evidence="1 2">
    <name type="scientific">Cladophialophora bantiana (strain ATCC 10958 / CBS 173.52 / CDC B-1940 / NIH 8579)</name>
    <name type="common">Xylohypha bantiana</name>
    <dbReference type="NCBI Taxonomy" id="1442370"/>
    <lineage>
        <taxon>Eukaryota</taxon>
        <taxon>Fungi</taxon>
        <taxon>Dikarya</taxon>
        <taxon>Ascomycota</taxon>
        <taxon>Pezizomycotina</taxon>
        <taxon>Eurotiomycetes</taxon>
        <taxon>Chaetothyriomycetidae</taxon>
        <taxon>Chaetothyriales</taxon>
        <taxon>Herpotrichiellaceae</taxon>
        <taxon>Cladophialophora</taxon>
    </lineage>
</organism>
<evidence type="ECO:0000313" key="1">
    <source>
        <dbReference type="EMBL" id="KIW99334.1"/>
    </source>
</evidence>
<dbReference type="Proteomes" id="UP000053789">
    <property type="component" value="Unassembled WGS sequence"/>
</dbReference>
<dbReference type="AlphaFoldDB" id="A0A0D2IRE6"/>
<dbReference type="OrthoDB" id="3207336at2759"/>
<protein>
    <recommendedName>
        <fullName evidence="3">Dyp-type peroxidase</fullName>
    </recommendedName>
</protein>
<dbReference type="GeneID" id="27693925"/>
<reference evidence="1" key="1">
    <citation type="submission" date="2015-01" db="EMBL/GenBank/DDBJ databases">
        <title>The Genome Sequence of Cladophialophora bantiana CBS 173.52.</title>
        <authorList>
            <consortium name="The Broad Institute Genomics Platform"/>
            <person name="Cuomo C."/>
            <person name="de Hoog S."/>
            <person name="Gorbushina A."/>
            <person name="Stielow B."/>
            <person name="Teixiera M."/>
            <person name="Abouelleil A."/>
            <person name="Chapman S.B."/>
            <person name="Priest M."/>
            <person name="Young S.K."/>
            <person name="Wortman J."/>
            <person name="Nusbaum C."/>
            <person name="Birren B."/>
        </authorList>
    </citation>
    <scope>NUCLEOTIDE SEQUENCE [LARGE SCALE GENOMIC DNA]</scope>
    <source>
        <strain evidence="1">CBS 173.52</strain>
    </source>
</reference>
<evidence type="ECO:0008006" key="3">
    <source>
        <dbReference type="Google" id="ProtNLM"/>
    </source>
</evidence>
<dbReference type="HOGENOM" id="CLU_1447518_0_0_1"/>
<sequence>MKDGITLVFRKLEQDLKAVSELIDKWATNGCTSRGQMSAKSMGRWARGALVAKLPERDLDDEKKAKTFSDLDHDGIYSKSHSPAPTTLLAPEPEFLGPGFHMGLNSRTKPDEKPGLLFACYKSHIEDGFQCIQNAYASREDFILREAGLDPSIGKAQTKSPMTIRNAQNKAHKVPAFPELVTMRGGE</sequence>
<name>A0A0D2IRE6_CLAB1</name>